<dbReference type="Proteomes" id="UP000070687">
    <property type="component" value="Unassembled WGS sequence"/>
</dbReference>
<proteinExistence type="predicted"/>
<evidence type="ECO:0000313" key="2">
    <source>
        <dbReference type="Proteomes" id="UP000070687"/>
    </source>
</evidence>
<gene>
    <name evidence="1" type="ORF">HMPREF3208_00672</name>
</gene>
<name>A0A133NXT4_GARVA</name>
<evidence type="ECO:0000313" key="1">
    <source>
        <dbReference type="EMBL" id="KXA21081.1"/>
    </source>
</evidence>
<reference evidence="1 2" key="1">
    <citation type="submission" date="2016-01" db="EMBL/GenBank/DDBJ databases">
        <authorList>
            <person name="Oliw E.H."/>
        </authorList>
    </citation>
    <scope>NUCLEOTIDE SEQUENCE [LARGE SCALE GENOMIC DNA]</scope>
    <source>
        <strain evidence="1 2">PSS_7772B</strain>
    </source>
</reference>
<dbReference type="EMBL" id="LRQB01000037">
    <property type="protein sequence ID" value="KXA21081.1"/>
    <property type="molecule type" value="Genomic_DNA"/>
</dbReference>
<organism evidence="1 2">
    <name type="scientific">Gardnerella vaginalis</name>
    <dbReference type="NCBI Taxonomy" id="2702"/>
    <lineage>
        <taxon>Bacteria</taxon>
        <taxon>Bacillati</taxon>
        <taxon>Actinomycetota</taxon>
        <taxon>Actinomycetes</taxon>
        <taxon>Bifidobacteriales</taxon>
        <taxon>Bifidobacteriaceae</taxon>
        <taxon>Gardnerella</taxon>
    </lineage>
</organism>
<accession>A0A133NXT4</accession>
<comment type="caution">
    <text evidence="1">The sequence shown here is derived from an EMBL/GenBank/DDBJ whole genome shotgun (WGS) entry which is preliminary data.</text>
</comment>
<dbReference type="AlphaFoldDB" id="A0A133NXT4"/>
<protein>
    <submittedName>
        <fullName evidence="1">Uncharacterized protein</fullName>
    </submittedName>
</protein>
<sequence>MSCLQITQQTRRIQARRKRHKLYARVKKKSVTYEKAAETLQRCKVYAAYAQN</sequence>